<dbReference type="EMBL" id="JXJN01029895">
    <property type="status" value="NOT_ANNOTATED_CDS"/>
    <property type="molecule type" value="Genomic_DNA"/>
</dbReference>
<name>A0A1B0AL46_9MUSC</name>
<dbReference type="AlphaFoldDB" id="A0A1B0AL46"/>
<reference evidence="1" key="2">
    <citation type="submission" date="2020-05" db="UniProtKB">
        <authorList>
            <consortium name="EnsemblMetazoa"/>
        </authorList>
    </citation>
    <scope>IDENTIFICATION</scope>
    <source>
        <strain evidence="1">IAEA</strain>
    </source>
</reference>
<dbReference type="EnsemblMetazoa" id="GPPI000559-RA">
    <property type="protein sequence ID" value="GPPI000559-PA"/>
    <property type="gene ID" value="GPPI000559"/>
</dbReference>
<keyword evidence="2" id="KW-1185">Reference proteome</keyword>
<reference evidence="2" key="1">
    <citation type="submission" date="2015-01" db="EMBL/GenBank/DDBJ databases">
        <authorList>
            <person name="Aksoy S."/>
            <person name="Warren W."/>
            <person name="Wilson R.K."/>
        </authorList>
    </citation>
    <scope>NUCLEOTIDE SEQUENCE [LARGE SCALE GENOMIC DNA]</scope>
    <source>
        <strain evidence="2">IAEA</strain>
    </source>
</reference>
<dbReference type="VEuPathDB" id="VectorBase:GPPI000559"/>
<sequence length="122" mass="12703">MVVYCGLQASGGRISPAACLVWIACGRFVRALQLSPKGPKLNPSSSGSAASGMEDLPSVWASLTRFSDPVRQGFCDEAGCRACVHCCGDPSTSDGDGRADPALFEAQVRAIGRNICLSLARP</sequence>
<proteinExistence type="predicted"/>
<evidence type="ECO:0000313" key="2">
    <source>
        <dbReference type="Proteomes" id="UP000092460"/>
    </source>
</evidence>
<organism evidence="1 2">
    <name type="scientific">Glossina palpalis gambiensis</name>
    <dbReference type="NCBI Taxonomy" id="67801"/>
    <lineage>
        <taxon>Eukaryota</taxon>
        <taxon>Metazoa</taxon>
        <taxon>Ecdysozoa</taxon>
        <taxon>Arthropoda</taxon>
        <taxon>Hexapoda</taxon>
        <taxon>Insecta</taxon>
        <taxon>Pterygota</taxon>
        <taxon>Neoptera</taxon>
        <taxon>Endopterygota</taxon>
        <taxon>Diptera</taxon>
        <taxon>Brachycera</taxon>
        <taxon>Muscomorpha</taxon>
        <taxon>Hippoboscoidea</taxon>
        <taxon>Glossinidae</taxon>
        <taxon>Glossina</taxon>
    </lineage>
</organism>
<evidence type="ECO:0000313" key="1">
    <source>
        <dbReference type="EnsemblMetazoa" id="GPPI000559-PA"/>
    </source>
</evidence>
<protein>
    <submittedName>
        <fullName evidence="1">Uncharacterized protein</fullName>
    </submittedName>
</protein>
<dbReference type="Proteomes" id="UP000092460">
    <property type="component" value="Unassembled WGS sequence"/>
</dbReference>
<accession>A0A1B0AL46</accession>